<evidence type="ECO:0000313" key="3">
    <source>
        <dbReference type="Proteomes" id="UP001176941"/>
    </source>
</evidence>
<evidence type="ECO:0000313" key="2">
    <source>
        <dbReference type="EMBL" id="CAI9173395.1"/>
    </source>
</evidence>
<evidence type="ECO:0000256" key="1">
    <source>
        <dbReference type="SAM" id="MobiDB-lite"/>
    </source>
</evidence>
<organism evidence="2 3">
    <name type="scientific">Rangifer tarandus platyrhynchus</name>
    <name type="common">Svalbard reindeer</name>
    <dbReference type="NCBI Taxonomy" id="3082113"/>
    <lineage>
        <taxon>Eukaryota</taxon>
        <taxon>Metazoa</taxon>
        <taxon>Chordata</taxon>
        <taxon>Craniata</taxon>
        <taxon>Vertebrata</taxon>
        <taxon>Euteleostomi</taxon>
        <taxon>Mammalia</taxon>
        <taxon>Eutheria</taxon>
        <taxon>Laurasiatheria</taxon>
        <taxon>Artiodactyla</taxon>
        <taxon>Ruminantia</taxon>
        <taxon>Pecora</taxon>
        <taxon>Cervidae</taxon>
        <taxon>Odocoileinae</taxon>
        <taxon>Rangifer</taxon>
    </lineage>
</organism>
<reference evidence="2" key="1">
    <citation type="submission" date="2023-04" db="EMBL/GenBank/DDBJ databases">
        <authorList>
            <consortium name="ELIXIR-Norway"/>
        </authorList>
    </citation>
    <scope>NUCLEOTIDE SEQUENCE [LARGE SCALE GENOMIC DNA]</scope>
</reference>
<gene>
    <name evidence="2" type="ORF">MRATA1EN1_LOCUS22357</name>
</gene>
<keyword evidence="3" id="KW-1185">Reference proteome</keyword>
<dbReference type="Proteomes" id="UP001176941">
    <property type="component" value="Chromosome 33"/>
</dbReference>
<feature type="region of interest" description="Disordered" evidence="1">
    <location>
        <begin position="34"/>
        <end position="58"/>
    </location>
</feature>
<proteinExistence type="predicted"/>
<accession>A0ABN8ZHT4</accession>
<protein>
    <submittedName>
        <fullName evidence="2">Uncharacterized protein</fullName>
    </submittedName>
</protein>
<sequence>MTRTVYRPDTLRGEAQAAVGPVAQLAGAEWSLTHRLPRDRRASPSASGLPPRARRSRLLPPPEPCFLCRAAASSSSSPPQNHGSSWFLSCSSDFTVSRPRFSNFMALGRNKHMVLSY</sequence>
<name>A0ABN8ZHT4_RANTA</name>
<dbReference type="EMBL" id="OX459969">
    <property type="protein sequence ID" value="CAI9173395.1"/>
    <property type="molecule type" value="Genomic_DNA"/>
</dbReference>